<sequence length="56" mass="6299">MLRGAIQEALQETDLVRLGPYPVELERRRSAINGVRAAVGRRKRIRVGGFAFDGEF</sequence>
<organism evidence="1">
    <name type="scientific">Sesamum latifolium</name>
    <dbReference type="NCBI Taxonomy" id="2727402"/>
    <lineage>
        <taxon>Eukaryota</taxon>
        <taxon>Viridiplantae</taxon>
        <taxon>Streptophyta</taxon>
        <taxon>Embryophyta</taxon>
        <taxon>Tracheophyta</taxon>
        <taxon>Spermatophyta</taxon>
        <taxon>Magnoliopsida</taxon>
        <taxon>eudicotyledons</taxon>
        <taxon>Gunneridae</taxon>
        <taxon>Pentapetalae</taxon>
        <taxon>asterids</taxon>
        <taxon>lamiids</taxon>
        <taxon>Lamiales</taxon>
        <taxon>Pedaliaceae</taxon>
        <taxon>Sesamum</taxon>
    </lineage>
</organism>
<protein>
    <submittedName>
        <fullName evidence="1">Uncharacterized protein</fullName>
    </submittedName>
</protein>
<reference evidence="1" key="1">
    <citation type="submission" date="2020-06" db="EMBL/GenBank/DDBJ databases">
        <authorList>
            <person name="Li T."/>
            <person name="Hu X."/>
            <person name="Zhang T."/>
            <person name="Song X."/>
            <person name="Zhang H."/>
            <person name="Dai N."/>
            <person name="Sheng W."/>
            <person name="Hou X."/>
            <person name="Wei L."/>
        </authorList>
    </citation>
    <scope>NUCLEOTIDE SEQUENCE</scope>
    <source>
        <strain evidence="1">KEN1</strain>
        <tissue evidence="1">Leaf</tissue>
    </source>
</reference>
<dbReference type="EMBL" id="JACGWN010000001">
    <property type="protein sequence ID" value="KAL0463409.1"/>
    <property type="molecule type" value="Genomic_DNA"/>
</dbReference>
<dbReference type="AlphaFoldDB" id="A0AAW2YCL3"/>
<comment type="caution">
    <text evidence="1">The sequence shown here is derived from an EMBL/GenBank/DDBJ whole genome shotgun (WGS) entry which is preliminary data.</text>
</comment>
<reference evidence="1" key="2">
    <citation type="journal article" date="2024" name="Plant">
        <title>Genomic evolution and insights into agronomic trait innovations of Sesamum species.</title>
        <authorList>
            <person name="Miao H."/>
            <person name="Wang L."/>
            <person name="Qu L."/>
            <person name="Liu H."/>
            <person name="Sun Y."/>
            <person name="Le M."/>
            <person name="Wang Q."/>
            <person name="Wei S."/>
            <person name="Zheng Y."/>
            <person name="Lin W."/>
            <person name="Duan Y."/>
            <person name="Cao H."/>
            <person name="Xiong S."/>
            <person name="Wang X."/>
            <person name="Wei L."/>
            <person name="Li C."/>
            <person name="Ma Q."/>
            <person name="Ju M."/>
            <person name="Zhao R."/>
            <person name="Li G."/>
            <person name="Mu C."/>
            <person name="Tian Q."/>
            <person name="Mei H."/>
            <person name="Zhang T."/>
            <person name="Gao T."/>
            <person name="Zhang H."/>
        </authorList>
    </citation>
    <scope>NUCLEOTIDE SEQUENCE</scope>
    <source>
        <strain evidence="1">KEN1</strain>
    </source>
</reference>
<accession>A0AAW2YCL3</accession>
<gene>
    <name evidence="1" type="ORF">Slati_0228500</name>
</gene>
<name>A0AAW2YCL3_9LAMI</name>
<proteinExistence type="predicted"/>
<evidence type="ECO:0000313" key="1">
    <source>
        <dbReference type="EMBL" id="KAL0463409.1"/>
    </source>
</evidence>